<accession>A0A7C3KF87</accession>
<dbReference type="InterPro" id="IPR003712">
    <property type="entry name" value="Cyanate_lyase_C"/>
</dbReference>
<dbReference type="Gene3D" id="1.10.260.40">
    <property type="entry name" value="lambda repressor-like DNA-binding domains"/>
    <property type="match status" value="1"/>
</dbReference>
<dbReference type="Pfam" id="PF02560">
    <property type="entry name" value="Cyanate_lyase"/>
    <property type="match status" value="1"/>
</dbReference>
<dbReference type="GO" id="GO:0003677">
    <property type="term" value="F:DNA binding"/>
    <property type="evidence" value="ECO:0007669"/>
    <property type="project" value="InterPro"/>
</dbReference>
<dbReference type="SUPFAM" id="SSF55234">
    <property type="entry name" value="Cyanase C-terminal domain"/>
    <property type="match status" value="1"/>
</dbReference>
<evidence type="ECO:0000259" key="4">
    <source>
        <dbReference type="PROSITE" id="PS50943"/>
    </source>
</evidence>
<name>A0A7C3KF87_9CYAN</name>
<organism evidence="5">
    <name type="scientific">Oscillatoriales cyanobacterium SpSt-418</name>
    <dbReference type="NCBI Taxonomy" id="2282169"/>
    <lineage>
        <taxon>Bacteria</taxon>
        <taxon>Bacillati</taxon>
        <taxon>Cyanobacteriota</taxon>
        <taxon>Cyanophyceae</taxon>
        <taxon>Oscillatoriophycideae</taxon>
        <taxon>Oscillatoriales</taxon>
    </lineage>
</organism>
<evidence type="ECO:0000313" key="5">
    <source>
        <dbReference type="EMBL" id="HFM99629.1"/>
    </source>
</evidence>
<dbReference type="PANTHER" id="PTHR34186">
    <property type="entry name" value="CYANATE HYDRATASE"/>
    <property type="match status" value="1"/>
</dbReference>
<dbReference type="CDD" id="cd00559">
    <property type="entry name" value="Cyanase_C"/>
    <property type="match status" value="1"/>
</dbReference>
<gene>
    <name evidence="3 5" type="primary">cynS</name>
    <name evidence="5" type="ORF">ENR64_18090</name>
</gene>
<dbReference type="PROSITE" id="PS50943">
    <property type="entry name" value="HTH_CROC1"/>
    <property type="match status" value="1"/>
</dbReference>
<dbReference type="EMBL" id="DSRU01000260">
    <property type="protein sequence ID" value="HFM99629.1"/>
    <property type="molecule type" value="Genomic_DNA"/>
</dbReference>
<dbReference type="PIRSF" id="PIRSF001263">
    <property type="entry name" value="Cyanate_hydratas"/>
    <property type="match status" value="1"/>
</dbReference>
<feature type="active site" evidence="3">
    <location>
        <position position="116"/>
    </location>
</feature>
<dbReference type="InterPro" id="IPR010982">
    <property type="entry name" value="Lambda_DNA-bd_dom_sf"/>
</dbReference>
<comment type="function">
    <text evidence="1 3">Catalyzes the reaction of cyanate with bicarbonate to produce ammonia and carbon dioxide.</text>
</comment>
<dbReference type="AlphaFoldDB" id="A0A7C3KF87"/>
<proteinExistence type="inferred from homology"/>
<dbReference type="Gene3D" id="3.30.1160.10">
    <property type="entry name" value="Cyanate lyase, C-terminal domain"/>
    <property type="match status" value="1"/>
</dbReference>
<dbReference type="Pfam" id="PF21291">
    <property type="entry name" value="CYNS_N"/>
    <property type="match status" value="1"/>
</dbReference>
<evidence type="ECO:0000256" key="3">
    <source>
        <dbReference type="HAMAP-Rule" id="MF_00535"/>
    </source>
</evidence>
<dbReference type="InterPro" id="IPR001387">
    <property type="entry name" value="Cro/C1-type_HTH"/>
</dbReference>
<feature type="domain" description="HTH cro/C1-type" evidence="4">
    <location>
        <begin position="13"/>
        <end position="67"/>
    </location>
</feature>
<comment type="caution">
    <text evidence="5">The sequence shown here is derived from an EMBL/GenBank/DDBJ whole genome shotgun (WGS) entry which is preliminary data.</text>
</comment>
<feature type="active site" evidence="3">
    <location>
        <position position="93"/>
    </location>
</feature>
<dbReference type="SMART" id="SM00530">
    <property type="entry name" value="HTH_XRE"/>
    <property type="match status" value="1"/>
</dbReference>
<evidence type="ECO:0000256" key="1">
    <source>
        <dbReference type="ARBA" id="ARBA00003561"/>
    </source>
</evidence>
<dbReference type="InterPro" id="IPR036581">
    <property type="entry name" value="Cyanate_lyase_C_sf"/>
</dbReference>
<dbReference type="GO" id="GO:0008824">
    <property type="term" value="F:cyanate hydratase activity"/>
    <property type="evidence" value="ECO:0007669"/>
    <property type="project" value="UniProtKB-UniRule"/>
</dbReference>
<dbReference type="HAMAP" id="MF_00535">
    <property type="entry name" value="Cyanate_hydrat"/>
    <property type="match status" value="1"/>
</dbReference>
<dbReference type="PANTHER" id="PTHR34186:SF2">
    <property type="entry name" value="CYANATE HYDRATASE"/>
    <property type="match status" value="1"/>
</dbReference>
<reference evidence="5" key="1">
    <citation type="journal article" date="2020" name="mSystems">
        <title>Genome- and Community-Level Interaction Insights into Carbon Utilization and Element Cycling Functions of Hydrothermarchaeota in Hydrothermal Sediment.</title>
        <authorList>
            <person name="Zhou Z."/>
            <person name="Liu Y."/>
            <person name="Xu W."/>
            <person name="Pan J."/>
            <person name="Luo Z.H."/>
            <person name="Li M."/>
        </authorList>
    </citation>
    <scope>NUCLEOTIDE SEQUENCE [LARGE SCALE GENOMIC DNA]</scope>
    <source>
        <strain evidence="5">SpSt-418</strain>
    </source>
</reference>
<feature type="active site" evidence="3">
    <location>
        <position position="90"/>
    </location>
</feature>
<dbReference type="SMART" id="SM01116">
    <property type="entry name" value="Cyanate_lyase"/>
    <property type="match status" value="1"/>
</dbReference>
<comment type="similarity">
    <text evidence="3">Belongs to the cyanase family.</text>
</comment>
<dbReference type="NCBIfam" id="TIGR00673">
    <property type="entry name" value="cynS"/>
    <property type="match status" value="1"/>
</dbReference>
<sequence length="149" mass="16905">MPLSEIPEITDELLAAKEEKGVTFAELEELLGRDEVWIAAVFYRQASASAEEAKKILEALDLPLDWIPELTACPSKGLGPIVPTDPLIYRFYEIMQVYGMPMKEIIHEKFGDGIMSAIDFTLDIEKEENPNGDRVKVIMNGKFLPYKKW</sequence>
<dbReference type="PRINTS" id="PR01693">
    <property type="entry name" value="CYANASE"/>
</dbReference>
<keyword evidence="2 3" id="KW-0456">Lyase</keyword>
<comment type="catalytic activity">
    <reaction evidence="3">
        <text>cyanate + hydrogencarbonate + 3 H(+) = NH4(+) + 2 CO2</text>
        <dbReference type="Rhea" id="RHEA:11120"/>
        <dbReference type="ChEBI" id="CHEBI:15378"/>
        <dbReference type="ChEBI" id="CHEBI:16526"/>
        <dbReference type="ChEBI" id="CHEBI:17544"/>
        <dbReference type="ChEBI" id="CHEBI:28938"/>
        <dbReference type="ChEBI" id="CHEBI:29195"/>
        <dbReference type="EC" id="4.2.1.104"/>
    </reaction>
</comment>
<evidence type="ECO:0000256" key="2">
    <source>
        <dbReference type="ARBA" id="ARBA00023239"/>
    </source>
</evidence>
<dbReference type="InterPro" id="IPR008076">
    <property type="entry name" value="Cyanase"/>
</dbReference>
<protein>
    <recommendedName>
        <fullName evidence="3">Cyanate hydratase</fullName>
        <shortName evidence="3">Cyanase</shortName>
        <ecNumber evidence="3">4.2.1.104</ecNumber>
    </recommendedName>
    <alternativeName>
        <fullName evidence="3">Cyanate hydrolase</fullName>
    </alternativeName>
    <alternativeName>
        <fullName evidence="3">Cyanate lyase</fullName>
    </alternativeName>
</protein>
<dbReference type="SUPFAM" id="SSF47413">
    <property type="entry name" value="lambda repressor-like DNA-binding domains"/>
    <property type="match status" value="1"/>
</dbReference>
<dbReference type="InterPro" id="IPR048564">
    <property type="entry name" value="CYNS_N"/>
</dbReference>
<dbReference type="EC" id="4.2.1.104" evidence="3"/>
<dbReference type="NCBIfam" id="NF002773">
    <property type="entry name" value="PRK02866.1"/>
    <property type="match status" value="1"/>
</dbReference>